<comment type="caution">
    <text evidence="1">The sequence shown here is derived from an EMBL/GenBank/DDBJ whole genome shotgun (WGS) entry which is preliminary data.</text>
</comment>
<dbReference type="EMBL" id="SZYD01000019">
    <property type="protein sequence ID" value="KAD2393718.1"/>
    <property type="molecule type" value="Genomic_DNA"/>
</dbReference>
<dbReference type="Proteomes" id="UP000326396">
    <property type="component" value="Linkage Group LG9"/>
</dbReference>
<organism evidence="1 2">
    <name type="scientific">Mikania micrantha</name>
    <name type="common">bitter vine</name>
    <dbReference type="NCBI Taxonomy" id="192012"/>
    <lineage>
        <taxon>Eukaryota</taxon>
        <taxon>Viridiplantae</taxon>
        <taxon>Streptophyta</taxon>
        <taxon>Embryophyta</taxon>
        <taxon>Tracheophyta</taxon>
        <taxon>Spermatophyta</taxon>
        <taxon>Magnoliopsida</taxon>
        <taxon>eudicotyledons</taxon>
        <taxon>Gunneridae</taxon>
        <taxon>Pentapetalae</taxon>
        <taxon>asterids</taxon>
        <taxon>campanulids</taxon>
        <taxon>Asterales</taxon>
        <taxon>Asteraceae</taxon>
        <taxon>Asteroideae</taxon>
        <taxon>Heliantheae alliance</taxon>
        <taxon>Eupatorieae</taxon>
        <taxon>Mikania</taxon>
    </lineage>
</organism>
<keyword evidence="2" id="KW-1185">Reference proteome</keyword>
<evidence type="ECO:0000313" key="2">
    <source>
        <dbReference type="Proteomes" id="UP000326396"/>
    </source>
</evidence>
<gene>
    <name evidence="1" type="ORF">E3N88_40695</name>
</gene>
<sequence>MEEGDDLRTRSFRDEDYTIRRVFLTSYPLHFDNDDIYQETPMHTTATPNSNRFDAGVLSHVGNKKKENMKLKLKMKMKKEEMKNIIVEWVGGRVTILRRFQCKVSFYVFACFPVSFKPHKPLIS</sequence>
<reference evidence="1 2" key="1">
    <citation type="submission" date="2019-05" db="EMBL/GenBank/DDBJ databases">
        <title>Mikania micrantha, genome provides insights into the molecular mechanism of rapid growth.</title>
        <authorList>
            <person name="Liu B."/>
        </authorList>
    </citation>
    <scope>NUCLEOTIDE SEQUENCE [LARGE SCALE GENOMIC DNA]</scope>
    <source>
        <strain evidence="1">NLD-2019</strain>
        <tissue evidence="1">Leaf</tissue>
    </source>
</reference>
<protein>
    <submittedName>
        <fullName evidence="1">Uncharacterized protein</fullName>
    </submittedName>
</protein>
<dbReference type="AlphaFoldDB" id="A0A5N6LQP6"/>
<accession>A0A5N6LQP6</accession>
<evidence type="ECO:0000313" key="1">
    <source>
        <dbReference type="EMBL" id="KAD2393718.1"/>
    </source>
</evidence>
<dbReference type="OrthoDB" id="1913089at2759"/>
<name>A0A5N6LQP6_9ASTR</name>
<proteinExistence type="predicted"/>